<proteinExistence type="predicted"/>
<accession>A0ABQ2WM02</accession>
<dbReference type="Gene3D" id="1.10.10.60">
    <property type="entry name" value="Homeodomain-like"/>
    <property type="match status" value="1"/>
</dbReference>
<keyword evidence="8" id="KW-1185">Reference proteome</keyword>
<evidence type="ECO:0000256" key="2">
    <source>
        <dbReference type="ARBA" id="ARBA00022840"/>
    </source>
</evidence>
<dbReference type="PRINTS" id="PR01590">
    <property type="entry name" value="HTHFIS"/>
</dbReference>
<dbReference type="InterPro" id="IPR058031">
    <property type="entry name" value="AAA_lid_NorR"/>
</dbReference>
<dbReference type="PROSITE" id="PS50045">
    <property type="entry name" value="SIGMA54_INTERACT_4"/>
    <property type="match status" value="1"/>
</dbReference>
<keyword evidence="2" id="KW-0067">ATP-binding</keyword>
<evidence type="ECO:0000256" key="3">
    <source>
        <dbReference type="ARBA" id="ARBA00023015"/>
    </source>
</evidence>
<dbReference type="InterPro" id="IPR025943">
    <property type="entry name" value="Sigma_54_int_dom_ATP-bd_2"/>
</dbReference>
<dbReference type="InterPro" id="IPR027417">
    <property type="entry name" value="P-loop_NTPase"/>
</dbReference>
<evidence type="ECO:0000259" key="6">
    <source>
        <dbReference type="PROSITE" id="PS50045"/>
    </source>
</evidence>
<keyword evidence="3" id="KW-0805">Transcription regulation</keyword>
<dbReference type="InterPro" id="IPR025944">
    <property type="entry name" value="Sigma_54_int_dom_CS"/>
</dbReference>
<comment type="caution">
    <text evidence="7">The sequence shown here is derived from an EMBL/GenBank/DDBJ whole genome shotgun (WGS) entry which is preliminary data.</text>
</comment>
<evidence type="ECO:0000313" key="7">
    <source>
        <dbReference type="EMBL" id="GGW63260.1"/>
    </source>
</evidence>
<name>A0ABQ2WM02_9ALTE</name>
<organism evidence="7 8">
    <name type="scientific">Alishewanella tabrizica</name>
    <dbReference type="NCBI Taxonomy" id="671278"/>
    <lineage>
        <taxon>Bacteria</taxon>
        <taxon>Pseudomonadati</taxon>
        <taxon>Pseudomonadota</taxon>
        <taxon>Gammaproteobacteria</taxon>
        <taxon>Alteromonadales</taxon>
        <taxon>Alteromonadaceae</taxon>
        <taxon>Alishewanella</taxon>
    </lineage>
</organism>
<dbReference type="InterPro" id="IPR009057">
    <property type="entry name" value="Homeodomain-like_sf"/>
</dbReference>
<evidence type="ECO:0000256" key="1">
    <source>
        <dbReference type="ARBA" id="ARBA00022741"/>
    </source>
</evidence>
<dbReference type="Gene3D" id="1.10.8.60">
    <property type="match status" value="1"/>
</dbReference>
<dbReference type="Pfam" id="PF02954">
    <property type="entry name" value="HTH_8"/>
    <property type="match status" value="1"/>
</dbReference>
<reference evidence="8" key="1">
    <citation type="journal article" date="2019" name="Int. J. Syst. Evol. Microbiol.">
        <title>The Global Catalogue of Microorganisms (GCM) 10K type strain sequencing project: providing services to taxonomists for standard genome sequencing and annotation.</title>
        <authorList>
            <consortium name="The Broad Institute Genomics Platform"/>
            <consortium name="The Broad Institute Genome Sequencing Center for Infectious Disease"/>
            <person name="Wu L."/>
            <person name="Ma J."/>
        </authorList>
    </citation>
    <scope>NUCLEOTIDE SEQUENCE [LARGE SCALE GENOMIC DNA]</scope>
    <source>
        <strain evidence="8">KCTC 23723</strain>
    </source>
</reference>
<feature type="domain" description="Sigma-54 factor interaction" evidence="6">
    <location>
        <begin position="133"/>
        <end position="361"/>
    </location>
</feature>
<dbReference type="Pfam" id="PF25601">
    <property type="entry name" value="AAA_lid_14"/>
    <property type="match status" value="1"/>
</dbReference>
<evidence type="ECO:0000256" key="4">
    <source>
        <dbReference type="ARBA" id="ARBA00023125"/>
    </source>
</evidence>
<dbReference type="CDD" id="cd00009">
    <property type="entry name" value="AAA"/>
    <property type="match status" value="1"/>
</dbReference>
<keyword evidence="1" id="KW-0547">Nucleotide-binding</keyword>
<dbReference type="Proteomes" id="UP000634667">
    <property type="component" value="Unassembled WGS sequence"/>
</dbReference>
<protein>
    <submittedName>
        <fullName evidence="7">Sigma-54-dependent Fis family transcriptional regulator</fullName>
    </submittedName>
</protein>
<dbReference type="Gene3D" id="3.40.50.300">
    <property type="entry name" value="P-loop containing nucleotide triphosphate hydrolases"/>
    <property type="match status" value="1"/>
</dbReference>
<dbReference type="SUPFAM" id="SSF52540">
    <property type="entry name" value="P-loop containing nucleoside triphosphate hydrolases"/>
    <property type="match status" value="1"/>
</dbReference>
<evidence type="ECO:0000256" key="5">
    <source>
        <dbReference type="ARBA" id="ARBA00023163"/>
    </source>
</evidence>
<dbReference type="Pfam" id="PF00158">
    <property type="entry name" value="Sigma54_activat"/>
    <property type="match status" value="1"/>
</dbReference>
<dbReference type="InterPro" id="IPR003593">
    <property type="entry name" value="AAA+_ATPase"/>
</dbReference>
<dbReference type="InterPro" id="IPR002197">
    <property type="entry name" value="HTH_Fis"/>
</dbReference>
<dbReference type="PANTHER" id="PTHR32071:SF117">
    <property type="entry name" value="PTS-DEPENDENT DIHYDROXYACETONE KINASE OPERON REGULATORY PROTEIN-RELATED"/>
    <property type="match status" value="1"/>
</dbReference>
<dbReference type="InterPro" id="IPR010518">
    <property type="entry name" value="FleQ"/>
</dbReference>
<evidence type="ECO:0000313" key="8">
    <source>
        <dbReference type="Proteomes" id="UP000634667"/>
    </source>
</evidence>
<dbReference type="EMBL" id="BMYR01000007">
    <property type="protein sequence ID" value="GGW63260.1"/>
    <property type="molecule type" value="Genomic_DNA"/>
</dbReference>
<dbReference type="PANTHER" id="PTHR32071">
    <property type="entry name" value="TRANSCRIPTIONAL REGULATORY PROTEIN"/>
    <property type="match status" value="1"/>
</dbReference>
<gene>
    <name evidence="7" type="ORF">GCM10008111_19120</name>
</gene>
<dbReference type="PROSITE" id="PS00688">
    <property type="entry name" value="SIGMA54_INTERACT_3"/>
    <property type="match status" value="1"/>
</dbReference>
<keyword evidence="5" id="KW-0804">Transcription</keyword>
<dbReference type="InterPro" id="IPR002078">
    <property type="entry name" value="Sigma_54_int"/>
</dbReference>
<dbReference type="PROSITE" id="PS00676">
    <property type="entry name" value="SIGMA54_INTERACT_2"/>
    <property type="match status" value="1"/>
</dbReference>
<dbReference type="SMART" id="SM00382">
    <property type="entry name" value="AAA"/>
    <property type="match status" value="1"/>
</dbReference>
<sequence>MLMSENPNLYIVDMQAGRRERLSTVLSFIGEAHHLLTPDTVINKLQLHPESVVLLGATEQVEPAMLIRQFPACAFIVISDSLAFLLEHANVIGVLSEHFAYASLTQLLRDAQQYHRLLPTHKKLDNQAKFDGMVGQAPAMQKIRFLIQQVARTEANVLVLGPSGTGKEVVARNIHLLSHRASGPFVPINCGAIPAELLESELFGHEKGAFTGAISTRKGRFELAQGGTLFLDEIGDMPQPMQVKLLRVLQERIFERVGGSQILKADVRIIAATHRDLETMIAEGSFREDLYYRLNVFPIETPALHERAEDLPLLINELLNRQYQSHQAKVKFTERAIESLKLHSWPGNVRELGNLLERMVIMYPDQVIDVAELPKKYQHLEVESYQPVYPEALQERDLLNALFQTDDNDDDANEERVAATSPISLETSFAVQSILHDLPHDGLDLKEFLAELEIRFISQALERHDFIVARAAEILGLRRTTLVEKMRKYNLGKDD</sequence>
<dbReference type="Pfam" id="PF06490">
    <property type="entry name" value="FleQ"/>
    <property type="match status" value="1"/>
</dbReference>
<dbReference type="SUPFAM" id="SSF46689">
    <property type="entry name" value="Homeodomain-like"/>
    <property type="match status" value="1"/>
</dbReference>
<keyword evidence="4" id="KW-0238">DNA-binding</keyword>